<dbReference type="Proteomes" id="UP000027180">
    <property type="component" value="Plasmid pRetIE4771d"/>
</dbReference>
<feature type="transmembrane region" description="Helical" evidence="5">
    <location>
        <begin position="114"/>
        <end position="133"/>
    </location>
</feature>
<keyword evidence="3 5" id="KW-1133">Transmembrane helix</keyword>
<dbReference type="KEGG" id="rei:IE4771_PD00647"/>
<keyword evidence="2 5" id="KW-0812">Transmembrane</keyword>
<feature type="transmembrane region" description="Helical" evidence="5">
    <location>
        <begin position="84"/>
        <end position="108"/>
    </location>
</feature>
<feature type="transmembrane region" description="Helical" evidence="5">
    <location>
        <begin position="45"/>
        <end position="64"/>
    </location>
</feature>
<keyword evidence="4 5" id="KW-0472">Membrane</keyword>
<dbReference type="OrthoDB" id="565050at2"/>
<dbReference type="InterPro" id="IPR007267">
    <property type="entry name" value="GtrA_DPMS_TM"/>
</dbReference>
<dbReference type="NCBIfam" id="NF037976">
    <property type="entry name" value="gtrA_1"/>
    <property type="match status" value="1"/>
</dbReference>
<sequence>MTGSQFQQRSTPTGVAVRYVCFAVLSTAANFLVQAMVLQTAPRSGLMPSILAGTAAGFALKYVLDKNWIFFDRYSSHGDEMSKVALYGLFSVLTTLIFWGFEIAFWTIWKTELAKYTGGAVGLAIGYILKYALDRKFVFKPREA</sequence>
<evidence type="ECO:0000313" key="7">
    <source>
        <dbReference type="EMBL" id="AIC31201.1"/>
    </source>
</evidence>
<dbReference type="AlphaFoldDB" id="A0A060IHY5"/>
<geneLocation type="plasmid" evidence="7 8">
    <name>pRetIE4771d</name>
</geneLocation>
<evidence type="ECO:0000256" key="3">
    <source>
        <dbReference type="ARBA" id="ARBA00022989"/>
    </source>
</evidence>
<evidence type="ECO:0000256" key="2">
    <source>
        <dbReference type="ARBA" id="ARBA00022692"/>
    </source>
</evidence>
<gene>
    <name evidence="7" type="ORF">IE4771_PD00647</name>
</gene>
<dbReference type="RefSeq" id="WP_040142309.1">
    <property type="nucleotide sequence ID" value="NZ_CP006990.1"/>
</dbReference>
<organism evidence="7 8">
    <name type="scientific">Rhizobium etli bv. mimosae str. IE4771</name>
    <dbReference type="NCBI Taxonomy" id="1432050"/>
    <lineage>
        <taxon>Bacteria</taxon>
        <taxon>Pseudomonadati</taxon>
        <taxon>Pseudomonadota</taxon>
        <taxon>Alphaproteobacteria</taxon>
        <taxon>Hyphomicrobiales</taxon>
        <taxon>Rhizobiaceae</taxon>
        <taxon>Rhizobium/Agrobacterium group</taxon>
        <taxon>Rhizobium</taxon>
    </lineage>
</organism>
<reference evidence="7 8" key="1">
    <citation type="submission" date="2013-12" db="EMBL/GenBank/DDBJ databases">
        <title>Complete genome sequence of Rhizobium etli bv. mimosae IE4771.</title>
        <authorList>
            <person name="Bustos P."/>
            <person name="Santamaria R.I."/>
            <person name="Lozano L."/>
            <person name="Ormeno-Orrillo E."/>
            <person name="Rogel M.A."/>
            <person name="Romero D."/>
            <person name="Cevallos M.A."/>
            <person name="Martinez-Romero E."/>
            <person name="Gonzalez V."/>
        </authorList>
    </citation>
    <scope>NUCLEOTIDE SEQUENCE [LARGE SCALE GENOMIC DNA]</scope>
    <source>
        <strain evidence="7 8">IE4771</strain>
        <plasmid evidence="8">Plasmid pRetIE4771d</plasmid>
    </source>
</reference>
<comment type="subcellular location">
    <subcellularLocation>
        <location evidence="1">Membrane</location>
        <topology evidence="1">Multi-pass membrane protein</topology>
    </subcellularLocation>
</comment>
<evidence type="ECO:0000256" key="1">
    <source>
        <dbReference type="ARBA" id="ARBA00004141"/>
    </source>
</evidence>
<keyword evidence="7" id="KW-0614">Plasmid</keyword>
<dbReference type="EMBL" id="CP006990">
    <property type="protein sequence ID" value="AIC31201.1"/>
    <property type="molecule type" value="Genomic_DNA"/>
</dbReference>
<evidence type="ECO:0000313" key="8">
    <source>
        <dbReference type="Proteomes" id="UP000027180"/>
    </source>
</evidence>
<dbReference type="GO" id="GO:0016020">
    <property type="term" value="C:membrane"/>
    <property type="evidence" value="ECO:0007669"/>
    <property type="project" value="UniProtKB-SubCell"/>
</dbReference>
<name>A0A060IHY5_RHIET</name>
<feature type="transmembrane region" description="Helical" evidence="5">
    <location>
        <begin position="15"/>
        <end position="33"/>
    </location>
</feature>
<evidence type="ECO:0000256" key="5">
    <source>
        <dbReference type="SAM" id="Phobius"/>
    </source>
</evidence>
<dbReference type="GO" id="GO:0000271">
    <property type="term" value="P:polysaccharide biosynthetic process"/>
    <property type="evidence" value="ECO:0007669"/>
    <property type="project" value="InterPro"/>
</dbReference>
<proteinExistence type="predicted"/>
<feature type="domain" description="GtrA/DPMS transmembrane" evidence="6">
    <location>
        <begin position="18"/>
        <end position="139"/>
    </location>
</feature>
<dbReference type="Pfam" id="PF04138">
    <property type="entry name" value="GtrA_DPMS_TM"/>
    <property type="match status" value="1"/>
</dbReference>
<dbReference type="HOGENOM" id="CLU_1891670_0_0_5"/>
<evidence type="ECO:0000259" key="6">
    <source>
        <dbReference type="Pfam" id="PF04138"/>
    </source>
</evidence>
<evidence type="ECO:0000256" key="4">
    <source>
        <dbReference type="ARBA" id="ARBA00023136"/>
    </source>
</evidence>
<accession>A0A060IHY5</accession>
<protein>
    <submittedName>
        <fullName evidence="7">Polysaccharide biosynthesis GtrA-like protein</fullName>
    </submittedName>
</protein>